<sequence>MCDGQVTEVGSGDKEGTKSKPQKATTDSASTLQKEQSQAVGERKPVEENGSVAGSGDPKGAKPATEKRVPNGVANGC</sequence>
<dbReference type="EMBL" id="LR721780">
    <property type="protein sequence ID" value="VVV98198.1"/>
    <property type="molecule type" value="Genomic_DNA"/>
</dbReference>
<name>A0A5K1A886_9MAGN</name>
<reference evidence="2" key="1">
    <citation type="submission" date="2019-09" db="EMBL/GenBank/DDBJ databases">
        <authorList>
            <person name="Zhang L."/>
        </authorList>
    </citation>
    <scope>NUCLEOTIDE SEQUENCE</scope>
</reference>
<gene>
    <name evidence="2" type="ORF">NYM_LOCUS13047</name>
</gene>
<feature type="compositionally biased region" description="Polar residues" evidence="1">
    <location>
        <begin position="22"/>
        <end position="39"/>
    </location>
</feature>
<dbReference type="AlphaFoldDB" id="A0A5K1A886"/>
<organism evidence="2">
    <name type="scientific">Nymphaea colorata</name>
    <name type="common">pocket water lily</name>
    <dbReference type="NCBI Taxonomy" id="210225"/>
    <lineage>
        <taxon>Eukaryota</taxon>
        <taxon>Viridiplantae</taxon>
        <taxon>Streptophyta</taxon>
        <taxon>Embryophyta</taxon>
        <taxon>Tracheophyta</taxon>
        <taxon>Spermatophyta</taxon>
        <taxon>Magnoliopsida</taxon>
        <taxon>Nymphaeales</taxon>
        <taxon>Nymphaeaceae</taxon>
        <taxon>Nymphaea</taxon>
    </lineage>
</organism>
<protein>
    <submittedName>
        <fullName evidence="2">Uncharacterized protein</fullName>
    </submittedName>
</protein>
<proteinExistence type="predicted"/>
<evidence type="ECO:0000313" key="2">
    <source>
        <dbReference type="EMBL" id="VVV98198.1"/>
    </source>
</evidence>
<feature type="region of interest" description="Disordered" evidence="1">
    <location>
        <begin position="1"/>
        <end position="77"/>
    </location>
</feature>
<accession>A0A5K1A886</accession>
<evidence type="ECO:0000256" key="1">
    <source>
        <dbReference type="SAM" id="MobiDB-lite"/>
    </source>
</evidence>